<sequence length="278" mass="32142">MVIWRKLLAFPTRAPGKVTASCFTAKRKRKGVFIWPMYFTMGDDQSHPPCLNPAPFLWKDITILQKQPKSIRSILFLFRRMFFKDKTQYVDRVANTNKGVEESLYCIAVHLDPAMDMYTYIPHTNSLYQWLCPHTEIQWPPAQLCLREDRLFEAAQLEVPLRCCNDAPIKIALMKGLQSETNGIPHTEGVKGGRLRHGKAGKGSPLLLILREQTFPNQTRTTTRDPCTSGYVFQPYPMDRPARRKFGFKQNWDFTVQISDNGTEKQKLIPHMPNRGQR</sequence>
<dbReference type="AlphaFoldDB" id="R0JDN0"/>
<dbReference type="Proteomes" id="UP000296049">
    <property type="component" value="Unassembled WGS sequence"/>
</dbReference>
<dbReference type="EMBL" id="KB744451">
    <property type="protein sequence ID" value="EOA95071.1"/>
    <property type="molecule type" value="Genomic_DNA"/>
</dbReference>
<organism evidence="1 2">
    <name type="scientific">Anas platyrhynchos</name>
    <name type="common">Mallard</name>
    <name type="synonym">Anas boschas</name>
    <dbReference type="NCBI Taxonomy" id="8839"/>
    <lineage>
        <taxon>Eukaryota</taxon>
        <taxon>Metazoa</taxon>
        <taxon>Chordata</taxon>
        <taxon>Craniata</taxon>
        <taxon>Vertebrata</taxon>
        <taxon>Euteleostomi</taxon>
        <taxon>Archelosauria</taxon>
        <taxon>Archosauria</taxon>
        <taxon>Dinosauria</taxon>
        <taxon>Saurischia</taxon>
        <taxon>Theropoda</taxon>
        <taxon>Coelurosauria</taxon>
        <taxon>Aves</taxon>
        <taxon>Neognathae</taxon>
        <taxon>Galloanserae</taxon>
        <taxon>Anseriformes</taxon>
        <taxon>Anatidae</taxon>
        <taxon>Anatinae</taxon>
        <taxon>Anas</taxon>
    </lineage>
</organism>
<name>R0JDN0_ANAPL</name>
<evidence type="ECO:0000313" key="1">
    <source>
        <dbReference type="EMBL" id="EOA95071.1"/>
    </source>
</evidence>
<evidence type="ECO:0000313" key="2">
    <source>
        <dbReference type="Proteomes" id="UP000296049"/>
    </source>
</evidence>
<keyword evidence="2" id="KW-1185">Reference proteome</keyword>
<accession>R0JDN0</accession>
<reference evidence="2" key="1">
    <citation type="journal article" date="2013" name="Nat. Genet.">
        <title>The duck genome and transcriptome provide insight into an avian influenza virus reservoir species.</title>
        <authorList>
            <person name="Huang Y."/>
            <person name="Li Y."/>
            <person name="Burt D.W."/>
            <person name="Chen H."/>
            <person name="Zhang Y."/>
            <person name="Qian W."/>
            <person name="Kim H."/>
            <person name="Gan S."/>
            <person name="Zhao Y."/>
            <person name="Li J."/>
            <person name="Yi K."/>
            <person name="Feng H."/>
            <person name="Zhu P."/>
            <person name="Li B."/>
            <person name="Liu Q."/>
            <person name="Fairley S."/>
            <person name="Magor K.E."/>
            <person name="Du Z."/>
            <person name="Hu X."/>
            <person name="Goodman L."/>
            <person name="Tafer H."/>
            <person name="Vignal A."/>
            <person name="Lee T."/>
            <person name="Kim K.W."/>
            <person name="Sheng Z."/>
            <person name="An Y."/>
            <person name="Searle S."/>
            <person name="Herrero J."/>
            <person name="Groenen M.A."/>
            <person name="Crooijmans R.P."/>
            <person name="Faraut T."/>
            <person name="Cai Q."/>
            <person name="Webster R.G."/>
            <person name="Aldridge J.R."/>
            <person name="Warren W.C."/>
            <person name="Bartschat S."/>
            <person name="Kehr S."/>
            <person name="Marz M."/>
            <person name="Stadler P.F."/>
            <person name="Smith J."/>
            <person name="Kraus R.H."/>
            <person name="Zhao Y."/>
            <person name="Ren L."/>
            <person name="Fei J."/>
            <person name="Morisson M."/>
            <person name="Kaiser P."/>
            <person name="Griffin D.K."/>
            <person name="Rao M."/>
            <person name="Pitel F."/>
            <person name="Wang J."/>
            <person name="Li N."/>
        </authorList>
    </citation>
    <scope>NUCLEOTIDE SEQUENCE [LARGE SCALE GENOMIC DNA]</scope>
</reference>
<gene>
    <name evidence="1" type="ORF">Anapl_16913</name>
</gene>
<proteinExistence type="predicted"/>
<protein>
    <submittedName>
        <fullName evidence="1">Uncharacterized protein</fullName>
    </submittedName>
</protein>